<protein>
    <submittedName>
        <fullName evidence="2">Uncharacterized protein</fullName>
    </submittedName>
</protein>
<dbReference type="GeneID" id="85323881"/>
<proteinExistence type="predicted"/>
<reference evidence="2" key="1">
    <citation type="submission" date="2023-06" db="EMBL/GenBank/DDBJ databases">
        <title>Genome-scale phylogeny and comparative genomics of the fungal order Sordariales.</title>
        <authorList>
            <consortium name="Lawrence Berkeley National Laboratory"/>
            <person name="Hensen N."/>
            <person name="Bonometti L."/>
            <person name="Westerberg I."/>
            <person name="Brannstrom I.O."/>
            <person name="Guillou S."/>
            <person name="Cros-Aarteil S."/>
            <person name="Calhoun S."/>
            <person name="Haridas S."/>
            <person name="Kuo A."/>
            <person name="Mondo S."/>
            <person name="Pangilinan J."/>
            <person name="Riley R."/>
            <person name="LaButti K."/>
            <person name="Andreopoulos B."/>
            <person name="Lipzen A."/>
            <person name="Chen C."/>
            <person name="Yanf M."/>
            <person name="Daum C."/>
            <person name="Ng V."/>
            <person name="Clum A."/>
            <person name="Steindorff A."/>
            <person name="Ohm R."/>
            <person name="Martin F."/>
            <person name="Silar P."/>
            <person name="Natvig D."/>
            <person name="Lalanne C."/>
            <person name="Gautier V."/>
            <person name="Ament-velasquez S.L."/>
            <person name="Kruys A."/>
            <person name="Hutchinson M.I."/>
            <person name="Powell A.J."/>
            <person name="Barry K."/>
            <person name="Miller A.N."/>
            <person name="Grigoriev I.V."/>
            <person name="Debuchy R."/>
            <person name="Gladieux P."/>
            <person name="Thoren M.H."/>
            <person name="Johannesson H."/>
        </authorList>
    </citation>
    <scope>NUCLEOTIDE SEQUENCE</scope>
    <source>
        <strain evidence="2">SMH2392-1A</strain>
    </source>
</reference>
<evidence type="ECO:0000313" key="2">
    <source>
        <dbReference type="EMBL" id="KAK0703471.1"/>
    </source>
</evidence>
<feature type="compositionally biased region" description="Polar residues" evidence="1">
    <location>
        <begin position="390"/>
        <end position="404"/>
    </location>
</feature>
<dbReference type="AlphaFoldDB" id="A0AA39ZTL1"/>
<dbReference type="EMBL" id="JAUIRO010000008">
    <property type="protein sequence ID" value="KAK0703471.1"/>
    <property type="molecule type" value="Genomic_DNA"/>
</dbReference>
<dbReference type="RefSeq" id="XP_060290330.1">
    <property type="nucleotide sequence ID" value="XM_060440611.1"/>
</dbReference>
<name>A0AA39ZTL1_9PEZI</name>
<feature type="compositionally biased region" description="Basic residues" evidence="1">
    <location>
        <begin position="421"/>
        <end position="433"/>
    </location>
</feature>
<feature type="region of interest" description="Disordered" evidence="1">
    <location>
        <begin position="16"/>
        <end position="38"/>
    </location>
</feature>
<feature type="region of interest" description="Disordered" evidence="1">
    <location>
        <begin position="355"/>
        <end position="464"/>
    </location>
</feature>
<feature type="compositionally biased region" description="Basic and acidic residues" evidence="1">
    <location>
        <begin position="65"/>
        <end position="83"/>
    </location>
</feature>
<gene>
    <name evidence="2" type="ORF">B0T26DRAFT_681137</name>
</gene>
<keyword evidence="3" id="KW-1185">Reference proteome</keyword>
<feature type="compositionally biased region" description="Low complexity" evidence="1">
    <location>
        <begin position="434"/>
        <end position="454"/>
    </location>
</feature>
<evidence type="ECO:0000313" key="3">
    <source>
        <dbReference type="Proteomes" id="UP001172101"/>
    </source>
</evidence>
<dbReference type="Proteomes" id="UP001172101">
    <property type="component" value="Unassembled WGS sequence"/>
</dbReference>
<organism evidence="2 3">
    <name type="scientific">Lasiosphaeria miniovina</name>
    <dbReference type="NCBI Taxonomy" id="1954250"/>
    <lineage>
        <taxon>Eukaryota</taxon>
        <taxon>Fungi</taxon>
        <taxon>Dikarya</taxon>
        <taxon>Ascomycota</taxon>
        <taxon>Pezizomycotina</taxon>
        <taxon>Sordariomycetes</taxon>
        <taxon>Sordariomycetidae</taxon>
        <taxon>Sordariales</taxon>
        <taxon>Lasiosphaeriaceae</taxon>
        <taxon>Lasiosphaeria</taxon>
    </lineage>
</organism>
<sequence length="464" mass="50475">MSLEDVVMFETKVLGSARGGAARSSEGQRRTGINNAKTSSANLAINAVPVGDEDVLDAMWAVSSRDTRPDGSESSFERDRRPNKEKIKSIGELHRCSFPPEFWDGLSKVPLTSSAVLHGPRHLQCVRPIALGLHDAAAQIFAISEGVPYRKELIEPWLLATLPQAGDQIDKRSSAYDKAFEQHLNDNNVYLHGRNRGRTTTQTRIRQGRRFHGPGSPTAHLNTFRTNMIIWAPKEITTVDLKPDFYDGARFSDIDATVRCPAAPNFFLEAKAPWAGADIAKRQASLGGAISARAMHALQNYGDEEPDFDGNAYSYSSTYHAGIEAEVPAAETRHYEESTCEDYVGPQAIGTENYAASHDLDDGPALTLYAEGKEPSQGSTSLGPEPAMSFDTSFGSSFSAQRQTSSKRNRAPHSPPSNAQPHKKHGSAKRRTRQSASRRTAGSSTRASASTGSAVPQPSSNRDY</sequence>
<feature type="region of interest" description="Disordered" evidence="1">
    <location>
        <begin position="63"/>
        <end position="83"/>
    </location>
</feature>
<comment type="caution">
    <text evidence="2">The sequence shown here is derived from an EMBL/GenBank/DDBJ whole genome shotgun (WGS) entry which is preliminary data.</text>
</comment>
<accession>A0AA39ZTL1</accession>
<evidence type="ECO:0000256" key="1">
    <source>
        <dbReference type="SAM" id="MobiDB-lite"/>
    </source>
</evidence>